<feature type="compositionally biased region" description="Low complexity" evidence="1">
    <location>
        <begin position="44"/>
        <end position="63"/>
    </location>
</feature>
<dbReference type="OrthoDB" id="2752256at2759"/>
<evidence type="ECO:0000313" key="2">
    <source>
        <dbReference type="EMBL" id="RPD64499.1"/>
    </source>
</evidence>
<organism evidence="2 3">
    <name type="scientific">Lentinus tigrinus ALCF2SS1-6</name>
    <dbReference type="NCBI Taxonomy" id="1328759"/>
    <lineage>
        <taxon>Eukaryota</taxon>
        <taxon>Fungi</taxon>
        <taxon>Dikarya</taxon>
        <taxon>Basidiomycota</taxon>
        <taxon>Agaricomycotina</taxon>
        <taxon>Agaricomycetes</taxon>
        <taxon>Polyporales</taxon>
        <taxon>Polyporaceae</taxon>
        <taxon>Lentinus</taxon>
    </lineage>
</organism>
<sequence length="172" mass="18992">MTYPKSCLKRGSISSIASDCDSIASTSPQQPHGVPEFALAEPCTSLPTASTSSSSLPSTSSDTDASRPRRKSVTFCEDDDVHVFHPHPTPLHKQAKRAASRLFRACADALRIEPYQFPDDEDYMQHEDGWSSTSPESSCMHQEEESYASERPRFLTAFANVHIDGLRAAFPR</sequence>
<feature type="region of interest" description="Disordered" evidence="1">
    <location>
        <begin position="22"/>
        <end position="71"/>
    </location>
</feature>
<evidence type="ECO:0000313" key="3">
    <source>
        <dbReference type="Proteomes" id="UP000313359"/>
    </source>
</evidence>
<name>A0A5C2SN20_9APHY</name>
<protein>
    <submittedName>
        <fullName evidence="2">Uncharacterized protein</fullName>
    </submittedName>
</protein>
<reference evidence="2" key="1">
    <citation type="journal article" date="2018" name="Genome Biol. Evol.">
        <title>Genomics and development of Lentinus tigrinus, a white-rot wood-decaying mushroom with dimorphic fruiting bodies.</title>
        <authorList>
            <person name="Wu B."/>
            <person name="Xu Z."/>
            <person name="Knudson A."/>
            <person name="Carlson A."/>
            <person name="Chen N."/>
            <person name="Kovaka S."/>
            <person name="LaButti K."/>
            <person name="Lipzen A."/>
            <person name="Pennachio C."/>
            <person name="Riley R."/>
            <person name="Schakwitz W."/>
            <person name="Umezawa K."/>
            <person name="Ohm R.A."/>
            <person name="Grigoriev I.V."/>
            <person name="Nagy L.G."/>
            <person name="Gibbons J."/>
            <person name="Hibbett D."/>
        </authorList>
    </citation>
    <scope>NUCLEOTIDE SEQUENCE [LARGE SCALE GENOMIC DNA]</scope>
    <source>
        <strain evidence="2">ALCF2SS1-6</strain>
    </source>
</reference>
<dbReference type="EMBL" id="ML122254">
    <property type="protein sequence ID" value="RPD64499.1"/>
    <property type="molecule type" value="Genomic_DNA"/>
</dbReference>
<evidence type="ECO:0000256" key="1">
    <source>
        <dbReference type="SAM" id="MobiDB-lite"/>
    </source>
</evidence>
<keyword evidence="3" id="KW-1185">Reference proteome</keyword>
<dbReference type="AlphaFoldDB" id="A0A5C2SN20"/>
<proteinExistence type="predicted"/>
<gene>
    <name evidence="2" type="ORF">L227DRAFT_608148</name>
</gene>
<dbReference type="Proteomes" id="UP000313359">
    <property type="component" value="Unassembled WGS sequence"/>
</dbReference>
<accession>A0A5C2SN20</accession>